<dbReference type="Pfam" id="PF13410">
    <property type="entry name" value="GST_C_2"/>
    <property type="match status" value="1"/>
</dbReference>
<proteinExistence type="predicted"/>
<dbReference type="EMBL" id="JAUSVS010000016">
    <property type="protein sequence ID" value="MDQ0466877.1"/>
    <property type="molecule type" value="Genomic_DNA"/>
</dbReference>
<sequence length="340" mass="37201">MTLTTPLALSGAPGSPYTRKMLALMRYRRIPYKLYFTGREPPGTPAPKVRLLPTFYLPGADGEVQAVTDSTPLLLRFETEFAGRLVKPADPALRFLDSLLEDYGDEWLTKAMFHYRWAFEPDADKAGRVLPSWGPPMAPDELAQRAAFISERQIGRLRYVGSNPTTGPVIEASYVRWLALMEAHLCAHRYLLGERPGASDFAVFGQLTQLVAFDPTPTAIADKAAPRVAAWVGMTEDLSGLEPQDSDWFDSANLPATLLAMIAETGRVYAPLLVANAEAVASGATEMSTQIDGQAWVQQPFAYQAKCLNWLREEYAALAAGDRARVEAALEGTGWAGVFG</sequence>
<dbReference type="RefSeq" id="WP_307353077.1">
    <property type="nucleotide sequence ID" value="NZ_JAUSVS010000016.1"/>
</dbReference>
<dbReference type="InterPro" id="IPR036282">
    <property type="entry name" value="Glutathione-S-Trfase_C_sf"/>
</dbReference>
<reference evidence="2 3" key="1">
    <citation type="submission" date="2023-07" db="EMBL/GenBank/DDBJ databases">
        <title>Genomic Encyclopedia of Type Strains, Phase IV (KMG-IV): sequencing the most valuable type-strain genomes for metagenomic binning, comparative biology and taxonomic classification.</title>
        <authorList>
            <person name="Goeker M."/>
        </authorList>
    </citation>
    <scope>NUCLEOTIDE SEQUENCE [LARGE SCALE GENOMIC DNA]</scope>
    <source>
        <strain evidence="2 3">DSM 18695</strain>
    </source>
</reference>
<dbReference type="InterPro" id="IPR004045">
    <property type="entry name" value="Glutathione_S-Trfase_N"/>
</dbReference>
<feature type="domain" description="GST N-terminal" evidence="1">
    <location>
        <begin position="9"/>
        <end position="83"/>
    </location>
</feature>
<gene>
    <name evidence="2" type="ORF">QO010_004674</name>
</gene>
<dbReference type="Pfam" id="PF13417">
    <property type="entry name" value="GST_N_3"/>
    <property type="match status" value="1"/>
</dbReference>
<keyword evidence="3" id="KW-1185">Reference proteome</keyword>
<dbReference type="Gene3D" id="1.20.1050.10">
    <property type="match status" value="1"/>
</dbReference>
<evidence type="ECO:0000259" key="1">
    <source>
        <dbReference type="Pfam" id="PF13417"/>
    </source>
</evidence>
<dbReference type="Proteomes" id="UP001228905">
    <property type="component" value="Unassembled WGS sequence"/>
</dbReference>
<dbReference type="SUPFAM" id="SSF47616">
    <property type="entry name" value="GST C-terminal domain-like"/>
    <property type="match status" value="1"/>
</dbReference>
<name>A0ABU0J0Y5_9CAUL</name>
<accession>A0ABU0J0Y5</accession>
<evidence type="ECO:0000313" key="2">
    <source>
        <dbReference type="EMBL" id="MDQ0466877.1"/>
    </source>
</evidence>
<organism evidence="2 3">
    <name type="scientific">Caulobacter ginsengisoli</name>
    <dbReference type="NCBI Taxonomy" id="400775"/>
    <lineage>
        <taxon>Bacteria</taxon>
        <taxon>Pseudomonadati</taxon>
        <taxon>Pseudomonadota</taxon>
        <taxon>Alphaproteobacteria</taxon>
        <taxon>Caulobacterales</taxon>
        <taxon>Caulobacteraceae</taxon>
        <taxon>Caulobacter</taxon>
    </lineage>
</organism>
<evidence type="ECO:0000313" key="3">
    <source>
        <dbReference type="Proteomes" id="UP001228905"/>
    </source>
</evidence>
<protein>
    <submittedName>
        <fullName evidence="2">Glutathione S-transferase</fullName>
    </submittedName>
</protein>
<comment type="caution">
    <text evidence="2">The sequence shown here is derived from an EMBL/GenBank/DDBJ whole genome shotgun (WGS) entry which is preliminary data.</text>
</comment>